<comment type="caution">
    <text evidence="12">The sequence shown here is derived from an EMBL/GenBank/DDBJ whole genome shotgun (WGS) entry which is preliminary data.</text>
</comment>
<proteinExistence type="inferred from homology"/>
<dbReference type="GO" id="GO:0046872">
    <property type="term" value="F:metal ion binding"/>
    <property type="evidence" value="ECO:0007669"/>
    <property type="project" value="UniProtKB-KW"/>
</dbReference>
<keyword evidence="2 7" id="KW-0963">Cytoplasm</keyword>
<keyword evidence="11" id="KW-0862">Zinc</keyword>
<feature type="binding site" evidence="9">
    <location>
        <begin position="52"/>
        <end position="55"/>
    </location>
    <ligand>
        <name>substrate</name>
    </ligand>
</feature>
<feature type="binding site" evidence="11">
    <location>
        <position position="12"/>
    </location>
    <ligand>
        <name>Mg(2+)</name>
        <dbReference type="ChEBI" id="CHEBI:18420"/>
    </ligand>
</feature>
<accession>A0A0S7Y7X2</accession>
<dbReference type="GO" id="GO:0005975">
    <property type="term" value="P:carbohydrate metabolic process"/>
    <property type="evidence" value="ECO:0007669"/>
    <property type="project" value="InterPro"/>
</dbReference>
<feature type="binding site" evidence="11">
    <location>
        <position position="135"/>
    </location>
    <ligand>
        <name>Mg(2+)</name>
        <dbReference type="ChEBI" id="CHEBI:18420"/>
    </ligand>
</feature>
<feature type="binding site" evidence="9">
    <location>
        <position position="136"/>
    </location>
    <ligand>
        <name>substrate</name>
    </ligand>
</feature>
<feature type="binding site" evidence="9">
    <location>
        <begin position="18"/>
        <end position="21"/>
    </location>
    <ligand>
        <name>substrate</name>
    </ligand>
</feature>
<evidence type="ECO:0000256" key="9">
    <source>
        <dbReference type="PIRSR" id="PIRSR004682-2"/>
    </source>
</evidence>
<dbReference type="EMBL" id="LIZX01000004">
    <property type="protein sequence ID" value="KPJ70204.1"/>
    <property type="molecule type" value="Genomic_DNA"/>
</dbReference>
<evidence type="ECO:0000256" key="8">
    <source>
        <dbReference type="PIRSR" id="PIRSR004682-1"/>
    </source>
</evidence>
<dbReference type="InterPro" id="IPR006549">
    <property type="entry name" value="HAD-SF_hydro_IIIA"/>
</dbReference>
<evidence type="ECO:0000256" key="11">
    <source>
        <dbReference type="PIRSR" id="PIRSR004682-4"/>
    </source>
</evidence>
<dbReference type="PANTHER" id="PTHR42891:SF1">
    <property type="entry name" value="D-GLYCERO-BETA-D-MANNO-HEPTOSE-1,7-BISPHOSPHATE 7-PHOSPHATASE"/>
    <property type="match status" value="1"/>
</dbReference>
<sequence>MKKKRAVFLDRDGTINEDVGYPNQFSQINIFPYSFEAVRKINKAGLLAVILTNQSGVGRGFITEEELQVIHQKIEAAFAKHKAYFDGIYYCPHYPLSSLSLYRKDCSCRKPDTGLAFQAASELNVNLESSYMIGDKVEDMLFGENIKASPILVLTGFGQKSLSELGQRGVQPAFVAQNLLEAVNWILKREKVDLTVFERQ</sequence>
<feature type="binding site" evidence="11">
    <location>
        <position position="91"/>
    </location>
    <ligand>
        <name>Zn(2+)</name>
        <dbReference type="ChEBI" id="CHEBI:29105"/>
    </ligand>
</feature>
<feature type="active site" description="Nucleophile" evidence="8">
    <location>
        <position position="10"/>
    </location>
</feature>
<comment type="cofactor">
    <cofactor evidence="11">
        <name>Zn(2+)</name>
        <dbReference type="ChEBI" id="CHEBI:29105"/>
    </cofactor>
</comment>
<evidence type="ECO:0000256" key="10">
    <source>
        <dbReference type="PIRSR" id="PIRSR004682-3"/>
    </source>
</evidence>
<dbReference type="SUPFAM" id="SSF56784">
    <property type="entry name" value="HAD-like"/>
    <property type="match status" value="1"/>
</dbReference>
<dbReference type="PANTHER" id="PTHR42891">
    <property type="entry name" value="D-GLYCERO-BETA-D-MANNO-HEPTOSE-1,7-BISPHOSPHATE 7-PHOSPHATASE"/>
    <property type="match status" value="1"/>
</dbReference>
<evidence type="ECO:0000256" key="6">
    <source>
        <dbReference type="ARBA" id="ARBA00031828"/>
    </source>
</evidence>
<feature type="binding site" evidence="11">
    <location>
        <position position="93"/>
    </location>
    <ligand>
        <name>Zn(2+)</name>
        <dbReference type="ChEBI" id="CHEBI:29105"/>
    </ligand>
</feature>
<evidence type="ECO:0000313" key="13">
    <source>
        <dbReference type="Proteomes" id="UP000051861"/>
    </source>
</evidence>
<evidence type="ECO:0000256" key="3">
    <source>
        <dbReference type="ARBA" id="ARBA00022723"/>
    </source>
</evidence>
<dbReference type="GO" id="GO:0016791">
    <property type="term" value="F:phosphatase activity"/>
    <property type="evidence" value="ECO:0007669"/>
    <property type="project" value="InterPro"/>
</dbReference>
<feature type="binding site" evidence="11">
    <location>
        <position position="10"/>
    </location>
    <ligand>
        <name>Mg(2+)</name>
        <dbReference type="ChEBI" id="CHEBI:18420"/>
    </ligand>
</feature>
<protein>
    <recommendedName>
        <fullName evidence="6 7">D,D-heptose 1,7-bisphosphate phosphatase</fullName>
        <ecNumber evidence="7">3.1.3.-</ecNumber>
    </recommendedName>
</protein>
<evidence type="ECO:0000256" key="4">
    <source>
        <dbReference type="ARBA" id="ARBA00022801"/>
    </source>
</evidence>
<dbReference type="Pfam" id="PF13242">
    <property type="entry name" value="Hydrolase_like"/>
    <property type="match status" value="1"/>
</dbReference>
<evidence type="ECO:0000256" key="1">
    <source>
        <dbReference type="ARBA" id="ARBA00004496"/>
    </source>
</evidence>
<dbReference type="NCBIfam" id="TIGR01662">
    <property type="entry name" value="HAD-SF-IIIA"/>
    <property type="match status" value="1"/>
</dbReference>
<comment type="cofactor">
    <cofactor evidence="11">
        <name>Mg(2+)</name>
        <dbReference type="ChEBI" id="CHEBI:18420"/>
    </cofactor>
</comment>
<keyword evidence="5 7" id="KW-0119">Carbohydrate metabolism</keyword>
<dbReference type="AlphaFoldDB" id="A0A0S7Y7X2"/>
<feature type="binding site" evidence="9">
    <location>
        <begin position="10"/>
        <end position="12"/>
    </location>
    <ligand>
        <name>substrate</name>
    </ligand>
</feature>
<evidence type="ECO:0000256" key="5">
    <source>
        <dbReference type="ARBA" id="ARBA00023277"/>
    </source>
</evidence>
<feature type="binding site" evidence="9">
    <location>
        <begin position="109"/>
        <end position="110"/>
    </location>
    <ligand>
        <name>substrate</name>
    </ligand>
</feature>
<comment type="subcellular location">
    <subcellularLocation>
        <location evidence="1 7">Cytoplasm</location>
    </subcellularLocation>
</comment>
<dbReference type="Gene3D" id="3.40.50.1000">
    <property type="entry name" value="HAD superfamily/HAD-like"/>
    <property type="match status" value="1"/>
</dbReference>
<dbReference type="InterPro" id="IPR006543">
    <property type="entry name" value="Histidinol-phos"/>
</dbReference>
<evidence type="ECO:0000313" key="12">
    <source>
        <dbReference type="EMBL" id="KPJ70204.1"/>
    </source>
</evidence>
<evidence type="ECO:0000256" key="2">
    <source>
        <dbReference type="ARBA" id="ARBA00022490"/>
    </source>
</evidence>
<feature type="binding site" evidence="11">
    <location>
        <position position="108"/>
    </location>
    <ligand>
        <name>Zn(2+)</name>
        <dbReference type="ChEBI" id="CHEBI:29105"/>
    </ligand>
</feature>
<dbReference type="InterPro" id="IPR023214">
    <property type="entry name" value="HAD_sf"/>
</dbReference>
<organism evidence="12 13">
    <name type="scientific">candidate division WOR-1 bacterium DG_54_3</name>
    <dbReference type="NCBI Taxonomy" id="1703775"/>
    <lineage>
        <taxon>Bacteria</taxon>
        <taxon>Bacillati</taxon>
        <taxon>Saganbacteria</taxon>
    </lineage>
</organism>
<dbReference type="EC" id="3.1.3.-" evidence="7"/>
<feature type="binding site" evidence="11">
    <location>
        <position position="136"/>
    </location>
    <ligand>
        <name>Mg(2+)</name>
        <dbReference type="ChEBI" id="CHEBI:18420"/>
    </ligand>
</feature>
<feature type="binding site" evidence="11">
    <location>
        <position position="106"/>
    </location>
    <ligand>
        <name>Zn(2+)</name>
        <dbReference type="ChEBI" id="CHEBI:29105"/>
    </ligand>
</feature>
<name>A0A0S7Y7X2_UNCSA</name>
<dbReference type="Proteomes" id="UP000051861">
    <property type="component" value="Unassembled WGS sequence"/>
</dbReference>
<reference evidence="12 13" key="1">
    <citation type="journal article" date="2015" name="Microbiome">
        <title>Genomic resolution of linkages in carbon, nitrogen, and sulfur cycling among widespread estuary sediment bacteria.</title>
        <authorList>
            <person name="Baker B.J."/>
            <person name="Lazar C.S."/>
            <person name="Teske A.P."/>
            <person name="Dick G.J."/>
        </authorList>
    </citation>
    <scope>NUCLEOTIDE SEQUENCE [LARGE SCALE GENOMIC DNA]</scope>
    <source>
        <strain evidence="12">DG_54_3</strain>
    </source>
</reference>
<keyword evidence="3 11" id="KW-0479">Metal-binding</keyword>
<feature type="site" description="Stabilizes the phosphoryl group" evidence="10">
    <location>
        <position position="52"/>
    </location>
</feature>
<gene>
    <name evidence="12" type="ORF">AMJ44_00345</name>
</gene>
<comment type="similarity">
    <text evidence="7">Belongs to the gmhB family.</text>
</comment>
<dbReference type="GO" id="GO:0005737">
    <property type="term" value="C:cytoplasm"/>
    <property type="evidence" value="ECO:0007669"/>
    <property type="project" value="UniProtKB-SubCell"/>
</dbReference>
<feature type="site" description="Contributes to substrate recognition" evidence="10">
    <location>
        <position position="110"/>
    </location>
</feature>
<dbReference type="NCBIfam" id="TIGR01656">
    <property type="entry name" value="Histidinol-ppas"/>
    <property type="match status" value="1"/>
</dbReference>
<dbReference type="InterPro" id="IPR004446">
    <property type="entry name" value="Heptose_bisP_phosphatase"/>
</dbReference>
<keyword evidence="11" id="KW-0460">Magnesium</keyword>
<dbReference type="CDD" id="cd07503">
    <property type="entry name" value="HAD_HisB-N"/>
    <property type="match status" value="1"/>
</dbReference>
<dbReference type="PIRSF" id="PIRSF004682">
    <property type="entry name" value="GmhB"/>
    <property type="match status" value="1"/>
</dbReference>
<feature type="active site" description="Proton donor" evidence="8">
    <location>
        <position position="12"/>
    </location>
</feature>
<dbReference type="PATRIC" id="fig|1703775.3.peg.52"/>
<keyword evidence="4 7" id="KW-0378">Hydrolase</keyword>
<dbReference type="InterPro" id="IPR036412">
    <property type="entry name" value="HAD-like_sf"/>
</dbReference>
<evidence type="ECO:0000256" key="7">
    <source>
        <dbReference type="PIRNR" id="PIRNR004682"/>
    </source>
</evidence>
<feature type="site" description="Contributes to substrate recognition" evidence="10">
    <location>
        <position position="109"/>
    </location>
</feature>